<dbReference type="InterPro" id="IPR002035">
    <property type="entry name" value="VWF_A"/>
</dbReference>
<protein>
    <submittedName>
        <fullName evidence="3">Uncharacterized protein YegL</fullName>
    </submittedName>
</protein>
<dbReference type="RefSeq" id="WP_188126478.1">
    <property type="nucleotide sequence ID" value="NZ_BOMP01000051.1"/>
</dbReference>
<dbReference type="SUPFAM" id="SSF53300">
    <property type="entry name" value="vWA-like"/>
    <property type="match status" value="1"/>
</dbReference>
<keyword evidence="5" id="KW-1185">Reference proteome</keyword>
<reference evidence="2 5" key="2">
    <citation type="submission" date="2021-01" db="EMBL/GenBank/DDBJ databases">
        <title>Whole genome shotgun sequence of Actinoplanes lobatus NBRC 12513.</title>
        <authorList>
            <person name="Komaki H."/>
            <person name="Tamura T."/>
        </authorList>
    </citation>
    <scope>NUCLEOTIDE SEQUENCE [LARGE SCALE GENOMIC DNA]</scope>
    <source>
        <strain evidence="2 5">NBRC 12513</strain>
    </source>
</reference>
<name>A0A7W7HQT4_9ACTN</name>
<evidence type="ECO:0000313" key="4">
    <source>
        <dbReference type="Proteomes" id="UP000590511"/>
    </source>
</evidence>
<evidence type="ECO:0000313" key="5">
    <source>
        <dbReference type="Proteomes" id="UP000631312"/>
    </source>
</evidence>
<dbReference type="InterPro" id="IPR036465">
    <property type="entry name" value="vWFA_dom_sf"/>
</dbReference>
<evidence type="ECO:0000259" key="1">
    <source>
        <dbReference type="PROSITE" id="PS50234"/>
    </source>
</evidence>
<accession>A0A7W7HQT4</accession>
<sequence length="221" mass="22933">MEPRFVTLLLDTSDSMRTTETGGVPAVVALNRQLAAWLPAVRAEGAGALRGVEFAVLTFGLGGVLVVSGDGTPSAAAGGAFVPAARLEIPELTAGGATPMVAAIDLALHLLEERRALAPGPAASRIILVGDGAPTDFEGNPSDEWRPLALRLARAREHRRTQIFAFGLPGADDTVMRALATDDGCFELPGLDLAGLLGAVLAASAEETDFSEVRRFLSTHP</sequence>
<evidence type="ECO:0000313" key="2">
    <source>
        <dbReference type="EMBL" id="GIE40680.1"/>
    </source>
</evidence>
<evidence type="ECO:0000313" key="3">
    <source>
        <dbReference type="EMBL" id="MBB4755001.1"/>
    </source>
</evidence>
<dbReference type="EMBL" id="BOMP01000051">
    <property type="protein sequence ID" value="GIE40680.1"/>
    <property type="molecule type" value="Genomic_DNA"/>
</dbReference>
<proteinExistence type="predicted"/>
<comment type="caution">
    <text evidence="3">The sequence shown here is derived from an EMBL/GenBank/DDBJ whole genome shotgun (WGS) entry which is preliminary data.</text>
</comment>
<dbReference type="Proteomes" id="UP000631312">
    <property type="component" value="Unassembled WGS sequence"/>
</dbReference>
<dbReference type="AlphaFoldDB" id="A0A7W7HQT4"/>
<dbReference type="PROSITE" id="PS50234">
    <property type="entry name" value="VWFA"/>
    <property type="match status" value="1"/>
</dbReference>
<reference evidence="3 4" key="1">
    <citation type="submission" date="2020-08" db="EMBL/GenBank/DDBJ databases">
        <title>Sequencing the genomes of 1000 actinobacteria strains.</title>
        <authorList>
            <person name="Klenk H.-P."/>
        </authorList>
    </citation>
    <scope>NUCLEOTIDE SEQUENCE [LARGE SCALE GENOMIC DNA]</scope>
    <source>
        <strain evidence="3 4">DSM 43150</strain>
    </source>
</reference>
<dbReference type="Gene3D" id="3.40.50.410">
    <property type="entry name" value="von Willebrand factor, type A domain"/>
    <property type="match status" value="1"/>
</dbReference>
<gene>
    <name evidence="2" type="ORF">Alo02nite_35780</name>
    <name evidence="3" type="ORF">BJ964_009162</name>
</gene>
<organism evidence="3 4">
    <name type="scientific">Actinoplanes lobatus</name>
    <dbReference type="NCBI Taxonomy" id="113568"/>
    <lineage>
        <taxon>Bacteria</taxon>
        <taxon>Bacillati</taxon>
        <taxon>Actinomycetota</taxon>
        <taxon>Actinomycetes</taxon>
        <taxon>Micromonosporales</taxon>
        <taxon>Micromonosporaceae</taxon>
        <taxon>Actinoplanes</taxon>
    </lineage>
</organism>
<feature type="domain" description="VWFA" evidence="1">
    <location>
        <begin position="5"/>
        <end position="220"/>
    </location>
</feature>
<dbReference type="Proteomes" id="UP000590511">
    <property type="component" value="Unassembled WGS sequence"/>
</dbReference>
<dbReference type="EMBL" id="JACHNC010000001">
    <property type="protein sequence ID" value="MBB4755001.1"/>
    <property type="molecule type" value="Genomic_DNA"/>
</dbReference>